<organism evidence="2 3">
    <name type="scientific">Fusarium poae</name>
    <dbReference type="NCBI Taxonomy" id="36050"/>
    <lineage>
        <taxon>Eukaryota</taxon>
        <taxon>Fungi</taxon>
        <taxon>Dikarya</taxon>
        <taxon>Ascomycota</taxon>
        <taxon>Pezizomycotina</taxon>
        <taxon>Sordariomycetes</taxon>
        <taxon>Hypocreomycetidae</taxon>
        <taxon>Hypocreales</taxon>
        <taxon>Nectriaceae</taxon>
        <taxon>Fusarium</taxon>
    </lineage>
</organism>
<reference evidence="2 3" key="1">
    <citation type="submission" date="2016-06" db="EMBL/GenBank/DDBJ databases">
        <title>Living apart together: crosstalk between the core and supernumerary genomes in a fungal plant pathogen.</title>
        <authorList>
            <person name="Vanheule A."/>
            <person name="Audenaert K."/>
            <person name="Warris S."/>
            <person name="Van De Geest H."/>
            <person name="Schijlen E."/>
            <person name="Hofte M."/>
            <person name="De Saeger S."/>
            <person name="Haesaert G."/>
            <person name="Waalwijk C."/>
            <person name="Van Der Lee T."/>
        </authorList>
    </citation>
    <scope>NUCLEOTIDE SEQUENCE [LARGE SCALE GENOMIC DNA]</scope>
    <source>
        <strain evidence="2 3">2516</strain>
    </source>
</reference>
<sequence length="103" mass="11557">MAHGEVPSVKSPDEPQHLEAMDLAEDEKTVGSNDVQSCWTPDEERLALRSESLIVVSLFELPLLFQWQMDVLILDKRIRSLDLVSYVDRGDIGNVYTAGLGKE</sequence>
<dbReference type="Proteomes" id="UP000091967">
    <property type="component" value="Unassembled WGS sequence"/>
</dbReference>
<accession>A0A1B8ARN4</accession>
<dbReference type="OrthoDB" id="2985014at2759"/>
<evidence type="ECO:0000313" key="3">
    <source>
        <dbReference type="Proteomes" id="UP000091967"/>
    </source>
</evidence>
<evidence type="ECO:0000256" key="1">
    <source>
        <dbReference type="SAM" id="MobiDB-lite"/>
    </source>
</evidence>
<name>A0A1B8ARN4_FUSPO</name>
<dbReference type="EMBL" id="LYXU01000003">
    <property type="protein sequence ID" value="OBS23001.1"/>
    <property type="molecule type" value="Genomic_DNA"/>
</dbReference>
<dbReference type="AlphaFoldDB" id="A0A1B8ARN4"/>
<feature type="region of interest" description="Disordered" evidence="1">
    <location>
        <begin position="1"/>
        <end position="36"/>
    </location>
</feature>
<evidence type="ECO:0000313" key="2">
    <source>
        <dbReference type="EMBL" id="OBS23001.1"/>
    </source>
</evidence>
<feature type="compositionally biased region" description="Basic and acidic residues" evidence="1">
    <location>
        <begin position="11"/>
        <end position="20"/>
    </location>
</feature>
<comment type="caution">
    <text evidence="2">The sequence shown here is derived from an EMBL/GenBank/DDBJ whole genome shotgun (WGS) entry which is preliminary data.</text>
</comment>
<gene>
    <name evidence="2" type="ORF">FPOA_09320</name>
</gene>
<proteinExistence type="predicted"/>
<protein>
    <submittedName>
        <fullName evidence="2">Uncharacterized protein</fullName>
    </submittedName>
</protein>
<keyword evidence="3" id="KW-1185">Reference proteome</keyword>